<evidence type="ECO:0000313" key="3">
    <source>
        <dbReference type="Proteomes" id="UP000319103"/>
    </source>
</evidence>
<evidence type="ECO:0000256" key="1">
    <source>
        <dbReference type="SAM" id="MobiDB-lite"/>
    </source>
</evidence>
<organism evidence="2 3">
    <name type="scientific">Kitasatospora acidiphila</name>
    <dbReference type="NCBI Taxonomy" id="2567942"/>
    <lineage>
        <taxon>Bacteria</taxon>
        <taxon>Bacillati</taxon>
        <taxon>Actinomycetota</taxon>
        <taxon>Actinomycetes</taxon>
        <taxon>Kitasatosporales</taxon>
        <taxon>Streptomycetaceae</taxon>
        <taxon>Kitasatospora</taxon>
    </lineage>
</organism>
<keyword evidence="3" id="KW-1185">Reference proteome</keyword>
<reference evidence="2 3" key="1">
    <citation type="submission" date="2019-06" db="EMBL/GenBank/DDBJ databases">
        <title>Description of Kitasatospora acidophila sp. nov. isolated from pine grove soil, and reclassification of Streptomyces novaecaesareae to Kitasatospora novaeceasareae comb. nov.</title>
        <authorList>
            <person name="Kim M.J."/>
        </authorList>
    </citation>
    <scope>NUCLEOTIDE SEQUENCE [LARGE SCALE GENOMIC DNA]</scope>
    <source>
        <strain evidence="2 3">MMS16-CNU292</strain>
    </source>
</reference>
<feature type="region of interest" description="Disordered" evidence="1">
    <location>
        <begin position="1"/>
        <end position="52"/>
    </location>
</feature>
<gene>
    <name evidence="2" type="ORF">E6W39_19240</name>
</gene>
<feature type="compositionally biased region" description="Low complexity" evidence="1">
    <location>
        <begin position="34"/>
        <end position="45"/>
    </location>
</feature>
<name>A0A540W4P6_9ACTN</name>
<dbReference type="EMBL" id="VIGB01000003">
    <property type="protein sequence ID" value="TQF03980.1"/>
    <property type="molecule type" value="Genomic_DNA"/>
</dbReference>
<evidence type="ECO:0000313" key="2">
    <source>
        <dbReference type="EMBL" id="TQF03980.1"/>
    </source>
</evidence>
<accession>A0A540W4P6</accession>
<dbReference type="Proteomes" id="UP000319103">
    <property type="component" value="Unassembled WGS sequence"/>
</dbReference>
<sequence length="123" mass="13091">MVSDPLGPENRRAAAPGWAGPVLPRTRPVRRGLRAAGRAAGGSRPSRPPCEAVRQERCSTVDNVSAATPEVDPQAPGGHLAEVTERGSFAFAVCNCGWFAPARRSRDKARRDVAEHLESLQPG</sequence>
<protein>
    <submittedName>
        <fullName evidence="2">Uncharacterized protein</fullName>
    </submittedName>
</protein>
<dbReference type="AlphaFoldDB" id="A0A540W4P6"/>
<comment type="caution">
    <text evidence="2">The sequence shown here is derived from an EMBL/GenBank/DDBJ whole genome shotgun (WGS) entry which is preliminary data.</text>
</comment>
<proteinExistence type="predicted"/>
<dbReference type="OrthoDB" id="4872130at2"/>